<proteinExistence type="predicted"/>
<feature type="domain" description="Inositolphosphotransferase Aur1/Ipt1" evidence="7">
    <location>
        <begin position="450"/>
        <end position="534"/>
    </location>
</feature>
<feature type="domain" description="Inositolphosphotransferase Aur1/Ipt1" evidence="7">
    <location>
        <begin position="370"/>
        <end position="428"/>
    </location>
</feature>
<feature type="transmembrane region" description="Helical" evidence="6">
    <location>
        <begin position="521"/>
        <end position="538"/>
    </location>
</feature>
<name>A0A8G1RJU9_9EURO</name>
<protein>
    <recommendedName>
        <fullName evidence="7">Inositolphosphotransferase Aur1/Ipt1 domain-containing protein</fullName>
    </recommendedName>
</protein>
<evidence type="ECO:0000256" key="2">
    <source>
        <dbReference type="ARBA" id="ARBA00022692"/>
    </source>
</evidence>
<dbReference type="OrthoDB" id="2566866at2759"/>
<gene>
    <name evidence="8" type="ORF">BO72DRAFT_461554</name>
</gene>
<evidence type="ECO:0000256" key="5">
    <source>
        <dbReference type="SAM" id="MobiDB-lite"/>
    </source>
</evidence>
<dbReference type="GO" id="GO:0016020">
    <property type="term" value="C:membrane"/>
    <property type="evidence" value="ECO:0007669"/>
    <property type="project" value="UniProtKB-SubCell"/>
</dbReference>
<feature type="transmembrane region" description="Helical" evidence="6">
    <location>
        <begin position="586"/>
        <end position="603"/>
    </location>
</feature>
<feature type="transmembrane region" description="Helical" evidence="6">
    <location>
        <begin position="329"/>
        <end position="345"/>
    </location>
</feature>
<accession>A0A8G1RJU9</accession>
<dbReference type="Pfam" id="PF14378">
    <property type="entry name" value="PAP2_3"/>
    <property type="match status" value="3"/>
</dbReference>
<evidence type="ECO:0000313" key="9">
    <source>
        <dbReference type="Proteomes" id="UP000249789"/>
    </source>
</evidence>
<evidence type="ECO:0000259" key="7">
    <source>
        <dbReference type="Pfam" id="PF14378"/>
    </source>
</evidence>
<feature type="domain" description="Inositolphosphotransferase Aur1/Ipt1" evidence="7">
    <location>
        <begin position="561"/>
        <end position="601"/>
    </location>
</feature>
<feature type="region of interest" description="Disordered" evidence="5">
    <location>
        <begin position="241"/>
        <end position="268"/>
    </location>
</feature>
<comment type="subcellular location">
    <subcellularLocation>
        <location evidence="1">Membrane</location>
        <topology evidence="1">Multi-pass membrane protein</topology>
    </subcellularLocation>
</comment>
<dbReference type="RefSeq" id="XP_040798124.1">
    <property type="nucleotide sequence ID" value="XM_040946525.1"/>
</dbReference>
<dbReference type="InterPro" id="IPR052185">
    <property type="entry name" value="IPC_Synthase-Related"/>
</dbReference>
<keyword evidence="4 6" id="KW-0472">Membrane</keyword>
<keyword evidence="2 6" id="KW-0812">Transmembrane</keyword>
<feature type="transmembrane region" description="Helical" evidence="6">
    <location>
        <begin position="212"/>
        <end position="235"/>
    </location>
</feature>
<keyword evidence="3 6" id="KW-1133">Transmembrane helix</keyword>
<evidence type="ECO:0000313" key="8">
    <source>
        <dbReference type="EMBL" id="RAK74114.1"/>
    </source>
</evidence>
<feature type="transmembrane region" description="Helical" evidence="6">
    <location>
        <begin position="457"/>
        <end position="475"/>
    </location>
</feature>
<dbReference type="InterPro" id="IPR026841">
    <property type="entry name" value="Aur1/Ipt1"/>
</dbReference>
<evidence type="ECO:0000256" key="6">
    <source>
        <dbReference type="SAM" id="Phobius"/>
    </source>
</evidence>
<dbReference type="PANTHER" id="PTHR31310:SF7">
    <property type="entry name" value="PA-PHOSPHATASE RELATED-FAMILY PROTEIN DDB_G0268928"/>
    <property type="match status" value="1"/>
</dbReference>
<keyword evidence="9" id="KW-1185">Reference proteome</keyword>
<dbReference type="PANTHER" id="PTHR31310">
    <property type="match status" value="1"/>
</dbReference>
<feature type="transmembrane region" description="Helical" evidence="6">
    <location>
        <begin position="402"/>
        <end position="422"/>
    </location>
</feature>
<reference evidence="8 9" key="1">
    <citation type="submission" date="2018-02" db="EMBL/GenBank/DDBJ databases">
        <title>The genomes of Aspergillus section Nigri reveals drivers in fungal speciation.</title>
        <authorList>
            <consortium name="DOE Joint Genome Institute"/>
            <person name="Vesth T.C."/>
            <person name="Nybo J."/>
            <person name="Theobald S."/>
            <person name="Brandl J."/>
            <person name="Frisvad J.C."/>
            <person name="Nielsen K.F."/>
            <person name="Lyhne E.K."/>
            <person name="Kogle M.E."/>
            <person name="Kuo A."/>
            <person name="Riley R."/>
            <person name="Clum A."/>
            <person name="Nolan M."/>
            <person name="Lipzen A."/>
            <person name="Salamov A."/>
            <person name="Henrissat B."/>
            <person name="Wiebenga A."/>
            <person name="De vries R.P."/>
            <person name="Grigoriev I.V."/>
            <person name="Mortensen U.H."/>
            <person name="Andersen M.R."/>
            <person name="Baker S.E."/>
        </authorList>
    </citation>
    <scope>NUCLEOTIDE SEQUENCE [LARGE SCALE GENOMIC DNA]</scope>
    <source>
        <strain evidence="8 9">CBS 313.89</strain>
    </source>
</reference>
<organism evidence="8 9">
    <name type="scientific">Aspergillus fijiensis CBS 313.89</name>
    <dbReference type="NCBI Taxonomy" id="1448319"/>
    <lineage>
        <taxon>Eukaryota</taxon>
        <taxon>Fungi</taxon>
        <taxon>Dikarya</taxon>
        <taxon>Ascomycota</taxon>
        <taxon>Pezizomycotina</taxon>
        <taxon>Eurotiomycetes</taxon>
        <taxon>Eurotiomycetidae</taxon>
        <taxon>Eurotiales</taxon>
        <taxon>Aspergillaceae</taxon>
        <taxon>Aspergillus</taxon>
    </lineage>
</organism>
<dbReference type="VEuPathDB" id="FungiDB:BO72DRAFT_461554"/>
<evidence type="ECO:0000256" key="4">
    <source>
        <dbReference type="ARBA" id="ARBA00023136"/>
    </source>
</evidence>
<dbReference type="CDD" id="cd03386">
    <property type="entry name" value="PAP2_Aur1_like"/>
    <property type="match status" value="1"/>
</dbReference>
<dbReference type="Proteomes" id="UP000249789">
    <property type="component" value="Unassembled WGS sequence"/>
</dbReference>
<dbReference type="GeneID" id="63863858"/>
<sequence>MLTWADMSIYISTLLGKTRLDKAEQSGEVIFTDRRIGLSLLLGRVSYTPATFKYGRYYCYTRYIYVEACNAMTRIEEDNKSIISADRLIDSGITQLQYRDGTSKYFSYREVLRADHPFTTYSVGDLFTAELPEFLVVLQSKLEIHEPVHGRLLSLVALPWLQHVLIVTTYAQNSYRSGRPPYLKHGLALNQEEVGRIPSQPADQRIPFPLPFIMGVGAILEPLTVIVLLFGGTWINRSTGSFPPRRPRRTSNVVSRDSSPGAIESGVSTPTVKDTLLNRRSSSSSSLPQLGQTGWRKRQIGLFNSTFEVTSPDTTVFHDRLLSRLLRKFPFLVECWYWALVYWTYQLGRAFTAVTLKDDTVDVARKHALRLIQIEEALGLFWEVSIQKYFLRHPTLMTWTNWIYSFIHIPGTIAFLVWLYYFTITRNRSDESQPGKPRGLVSGSPAGSHLYQARRRTLAVCNLLAFVVFTLWPCMPPRLLSDKDAKGPDAALGRSYGPARRPGLFQNNVTDCVLAAMPSLHFGYSLMIGLTIMTIPLPPHQRRRTRVAIGPLKLQLPSWRRLGCLALGFAYPFVILAAIVATANHFILDAIAGATVCALGWRFNGILLNLLPLEDYFLWVVRIHKPASNTTDGLEDAVGWVDDGISEHTSLP</sequence>
<evidence type="ECO:0000256" key="3">
    <source>
        <dbReference type="ARBA" id="ARBA00022989"/>
    </source>
</evidence>
<dbReference type="EMBL" id="KZ824672">
    <property type="protein sequence ID" value="RAK74114.1"/>
    <property type="molecule type" value="Genomic_DNA"/>
</dbReference>
<evidence type="ECO:0000256" key="1">
    <source>
        <dbReference type="ARBA" id="ARBA00004141"/>
    </source>
</evidence>
<feature type="transmembrane region" description="Helical" evidence="6">
    <location>
        <begin position="559"/>
        <end position="580"/>
    </location>
</feature>
<dbReference type="AlphaFoldDB" id="A0A8G1RJU9"/>